<accession>A0A0F9F5Q4</accession>
<evidence type="ECO:0000313" key="1">
    <source>
        <dbReference type="EMBL" id="KKL52585.1"/>
    </source>
</evidence>
<feature type="non-terminal residue" evidence="1">
    <location>
        <position position="1"/>
    </location>
</feature>
<name>A0A0F9F5Q4_9ZZZZ</name>
<proteinExistence type="predicted"/>
<dbReference type="AlphaFoldDB" id="A0A0F9F5Q4"/>
<comment type="caution">
    <text evidence="1">The sequence shown here is derived from an EMBL/GenBank/DDBJ whole genome shotgun (WGS) entry which is preliminary data.</text>
</comment>
<dbReference type="EMBL" id="LAZR01031838">
    <property type="protein sequence ID" value="KKL52585.1"/>
    <property type="molecule type" value="Genomic_DNA"/>
</dbReference>
<sequence>WENMNLTKKFKEIEIRNREKEMTELKALSNKSLMHKLTESEYQKMMKLRDKLIYNEVRK</sequence>
<protein>
    <submittedName>
        <fullName evidence="1">Uncharacterized protein</fullName>
    </submittedName>
</protein>
<gene>
    <name evidence="1" type="ORF">LCGC14_2283930</name>
</gene>
<organism evidence="1">
    <name type="scientific">marine sediment metagenome</name>
    <dbReference type="NCBI Taxonomy" id="412755"/>
    <lineage>
        <taxon>unclassified sequences</taxon>
        <taxon>metagenomes</taxon>
        <taxon>ecological metagenomes</taxon>
    </lineage>
</organism>
<reference evidence="1" key="1">
    <citation type="journal article" date="2015" name="Nature">
        <title>Complex archaea that bridge the gap between prokaryotes and eukaryotes.</title>
        <authorList>
            <person name="Spang A."/>
            <person name="Saw J.H."/>
            <person name="Jorgensen S.L."/>
            <person name="Zaremba-Niedzwiedzka K."/>
            <person name="Martijn J."/>
            <person name="Lind A.E."/>
            <person name="van Eijk R."/>
            <person name="Schleper C."/>
            <person name="Guy L."/>
            <person name="Ettema T.J."/>
        </authorList>
    </citation>
    <scope>NUCLEOTIDE SEQUENCE</scope>
</reference>